<dbReference type="SUPFAM" id="SSF55031">
    <property type="entry name" value="Bacterial exopeptidase dimerisation domain"/>
    <property type="match status" value="1"/>
</dbReference>
<evidence type="ECO:0000256" key="2">
    <source>
        <dbReference type="SAM" id="SignalP"/>
    </source>
</evidence>
<dbReference type="GO" id="GO:0005737">
    <property type="term" value="C:cytoplasm"/>
    <property type="evidence" value="ECO:0007669"/>
    <property type="project" value="TreeGrafter"/>
</dbReference>
<reference evidence="4 5" key="1">
    <citation type="submission" date="2018-09" db="EMBL/GenBank/DDBJ databases">
        <title>Altererythrobacter spongiae sp. nov., isolated from a marine sponge.</title>
        <authorList>
            <person name="Zhuang L."/>
            <person name="Luo L."/>
        </authorList>
    </citation>
    <scope>NUCLEOTIDE SEQUENCE [LARGE SCALE GENOMIC DNA]</scope>
    <source>
        <strain evidence="4 5">HN-Y73</strain>
    </source>
</reference>
<feature type="domain" description="Peptidase M20 dimerisation" evidence="3">
    <location>
        <begin position="213"/>
        <end position="306"/>
    </location>
</feature>
<keyword evidence="5" id="KW-1185">Reference proteome</keyword>
<feature type="region of interest" description="Disordered" evidence="1">
    <location>
        <begin position="372"/>
        <end position="392"/>
    </location>
</feature>
<proteinExistence type="predicted"/>
<sequence length="522" mass="56124">MKNLAFIGAALLCGTAFNLPAHAEAPAAMKQEAVAEVDSRAKLVQEMVDSIFSFAEPGFQEYRTSEYVTGILEENGFTIEHGVAGIPTAWTATWRQGTGGPKIALGSDIDALLGLSQTPGTGDIKPLVKGAPGHGEGHNSGMPAIVAAALSAKEVMEKEGLSGELMIWPGVAEELLATKAFYVRAGLFDEVDASIFTHVSSGFVTAWGDMGMNGMVSVEYNFHGKTAHGAGAPWDGRSALDGVELMDAAWNMRREHLPLSQRSHYIISNGGGQPNIVPGEASVWYFFRDKDFAGVRTLYETANTISEAAASASGTTVDRRLLGYAAPNYGNRPLAEAAYRNIEYIGMPEWTADDQVFVRKIQDANGFKPQPLADEVMPLSTPENRTTSTGASDDIGDVMWAVPTITIGYPSNAPGVIYHNVTAAMTMATPIAHKGAVAGAKAVALTILDIVTTPQLVEDARAFRENVQLKEASYDPVLTAADQPAIDLNEELMQRMRPKMEPFYYDSTRYDSYLEQLGIAYP</sequence>
<evidence type="ECO:0000259" key="3">
    <source>
        <dbReference type="Pfam" id="PF07687"/>
    </source>
</evidence>
<dbReference type="PANTHER" id="PTHR30575">
    <property type="entry name" value="PEPTIDASE M20"/>
    <property type="match status" value="1"/>
</dbReference>
<dbReference type="PANTHER" id="PTHR30575:SF0">
    <property type="entry name" value="XAA-ARG DIPEPTIDASE"/>
    <property type="match status" value="1"/>
</dbReference>
<dbReference type="NCBIfam" id="TIGR01891">
    <property type="entry name" value="amidohydrolases"/>
    <property type="match status" value="1"/>
</dbReference>
<dbReference type="AlphaFoldDB" id="A0A420EP51"/>
<dbReference type="GO" id="GO:0046657">
    <property type="term" value="P:folic acid catabolic process"/>
    <property type="evidence" value="ECO:0007669"/>
    <property type="project" value="TreeGrafter"/>
</dbReference>
<comment type="caution">
    <text evidence="4">The sequence shown here is derived from an EMBL/GenBank/DDBJ whole genome shotgun (WGS) entry which is preliminary data.</text>
</comment>
<dbReference type="Gene3D" id="3.40.630.10">
    <property type="entry name" value="Zn peptidases"/>
    <property type="match status" value="2"/>
</dbReference>
<dbReference type="GO" id="GO:0071713">
    <property type="term" value="F:para-aminobenzoyl-glutamate hydrolase activity"/>
    <property type="evidence" value="ECO:0007669"/>
    <property type="project" value="TreeGrafter"/>
</dbReference>
<accession>A0A420EP51</accession>
<evidence type="ECO:0000313" key="4">
    <source>
        <dbReference type="EMBL" id="RKF22453.1"/>
    </source>
</evidence>
<dbReference type="InterPro" id="IPR052030">
    <property type="entry name" value="Peptidase_M20/M20A_hydrolases"/>
</dbReference>
<feature type="chain" id="PRO_5019368575" evidence="2">
    <location>
        <begin position="24"/>
        <end position="522"/>
    </location>
</feature>
<dbReference type="RefSeq" id="WP_120323651.1">
    <property type="nucleotide sequence ID" value="NZ_RAPF01000002.1"/>
</dbReference>
<gene>
    <name evidence="4" type="ORF">D6851_04285</name>
</gene>
<dbReference type="InterPro" id="IPR017439">
    <property type="entry name" value="Amidohydrolase"/>
</dbReference>
<dbReference type="InterPro" id="IPR011650">
    <property type="entry name" value="Peptidase_M20_dimer"/>
</dbReference>
<name>A0A420EP51_9SPHN</name>
<dbReference type="Pfam" id="PF07687">
    <property type="entry name" value="M20_dimer"/>
    <property type="match status" value="1"/>
</dbReference>
<keyword evidence="2" id="KW-0732">Signal</keyword>
<protein>
    <submittedName>
        <fullName evidence="4">Amidohydrolase</fullName>
    </submittedName>
</protein>
<dbReference type="GO" id="GO:0016805">
    <property type="term" value="F:dipeptidase activity"/>
    <property type="evidence" value="ECO:0007669"/>
    <property type="project" value="TreeGrafter"/>
</dbReference>
<organism evidence="4 5">
    <name type="scientific">Altericroceibacterium spongiae</name>
    <dbReference type="NCBI Taxonomy" id="2320269"/>
    <lineage>
        <taxon>Bacteria</taxon>
        <taxon>Pseudomonadati</taxon>
        <taxon>Pseudomonadota</taxon>
        <taxon>Alphaproteobacteria</taxon>
        <taxon>Sphingomonadales</taxon>
        <taxon>Erythrobacteraceae</taxon>
        <taxon>Altericroceibacterium</taxon>
    </lineage>
</organism>
<dbReference type="OrthoDB" id="9781032at2"/>
<dbReference type="SUPFAM" id="SSF53187">
    <property type="entry name" value="Zn-dependent exopeptidases"/>
    <property type="match status" value="1"/>
</dbReference>
<dbReference type="EMBL" id="RAPF01000002">
    <property type="protein sequence ID" value="RKF22453.1"/>
    <property type="molecule type" value="Genomic_DNA"/>
</dbReference>
<feature type="signal peptide" evidence="2">
    <location>
        <begin position="1"/>
        <end position="23"/>
    </location>
</feature>
<keyword evidence="4" id="KW-0378">Hydrolase</keyword>
<dbReference type="Gene3D" id="3.30.70.360">
    <property type="match status" value="1"/>
</dbReference>
<evidence type="ECO:0000313" key="5">
    <source>
        <dbReference type="Proteomes" id="UP000284395"/>
    </source>
</evidence>
<dbReference type="InterPro" id="IPR036264">
    <property type="entry name" value="Bact_exopeptidase_dim_dom"/>
</dbReference>
<dbReference type="Proteomes" id="UP000284395">
    <property type="component" value="Unassembled WGS sequence"/>
</dbReference>
<evidence type="ECO:0000256" key="1">
    <source>
        <dbReference type="SAM" id="MobiDB-lite"/>
    </source>
</evidence>
<feature type="compositionally biased region" description="Polar residues" evidence="1">
    <location>
        <begin position="381"/>
        <end position="391"/>
    </location>
</feature>